<feature type="transmembrane region" description="Helical" evidence="1">
    <location>
        <begin position="78"/>
        <end position="99"/>
    </location>
</feature>
<feature type="transmembrane region" description="Helical" evidence="1">
    <location>
        <begin position="34"/>
        <end position="57"/>
    </location>
</feature>
<keyword evidence="1" id="KW-0812">Transmembrane</keyword>
<proteinExistence type="predicted"/>
<dbReference type="EMBL" id="MGFQ01000019">
    <property type="protein sequence ID" value="OGM09772.1"/>
    <property type="molecule type" value="Genomic_DNA"/>
</dbReference>
<sequence>MQLAQIFGTITPPEGVKEYDSGGLSGLPLFINNIIKFAIVLAGIYALINLVLAGYAFMSAGDDPKKVTAASAKIWQTLLGLAVAAGSFVLAGIFGKLIFNDWNALLQFKVFGPGQ</sequence>
<evidence type="ECO:0000313" key="3">
    <source>
        <dbReference type="Proteomes" id="UP000176939"/>
    </source>
</evidence>
<comment type="caution">
    <text evidence="2">The sequence shown here is derived from an EMBL/GenBank/DDBJ whole genome shotgun (WGS) entry which is preliminary data.</text>
</comment>
<organism evidence="2 3">
    <name type="scientific">Candidatus Woesebacteria bacterium RBG_13_36_22</name>
    <dbReference type="NCBI Taxonomy" id="1802478"/>
    <lineage>
        <taxon>Bacteria</taxon>
        <taxon>Candidatus Woeseibacteriota</taxon>
    </lineage>
</organism>
<evidence type="ECO:0000313" key="2">
    <source>
        <dbReference type="EMBL" id="OGM09772.1"/>
    </source>
</evidence>
<protein>
    <submittedName>
        <fullName evidence="2">Uncharacterized protein</fullName>
    </submittedName>
</protein>
<name>A0A1F7X3W6_9BACT</name>
<accession>A0A1F7X3W6</accession>
<evidence type="ECO:0000256" key="1">
    <source>
        <dbReference type="SAM" id="Phobius"/>
    </source>
</evidence>
<dbReference type="Proteomes" id="UP000176939">
    <property type="component" value="Unassembled WGS sequence"/>
</dbReference>
<reference evidence="2 3" key="1">
    <citation type="journal article" date="2016" name="Nat. Commun.">
        <title>Thousands of microbial genomes shed light on interconnected biogeochemical processes in an aquifer system.</title>
        <authorList>
            <person name="Anantharaman K."/>
            <person name="Brown C.T."/>
            <person name="Hug L.A."/>
            <person name="Sharon I."/>
            <person name="Castelle C.J."/>
            <person name="Probst A.J."/>
            <person name="Thomas B.C."/>
            <person name="Singh A."/>
            <person name="Wilkins M.J."/>
            <person name="Karaoz U."/>
            <person name="Brodie E.L."/>
            <person name="Williams K.H."/>
            <person name="Hubbard S.S."/>
            <person name="Banfield J.F."/>
        </authorList>
    </citation>
    <scope>NUCLEOTIDE SEQUENCE [LARGE SCALE GENOMIC DNA]</scope>
</reference>
<keyword evidence="1" id="KW-1133">Transmembrane helix</keyword>
<keyword evidence="1" id="KW-0472">Membrane</keyword>
<gene>
    <name evidence="2" type="ORF">A2Z67_03165</name>
</gene>
<dbReference type="AlphaFoldDB" id="A0A1F7X3W6"/>